<evidence type="ECO:0000256" key="1">
    <source>
        <dbReference type="SAM" id="Phobius"/>
    </source>
</evidence>
<sequence length="59" mass="6454">MLSLTSPAVFITIVLWIIGWVSFCYTLWIFFLSSVQFLKDSFFGAGFTGAGFGFAGTAD</sequence>
<keyword evidence="1" id="KW-0472">Membrane</keyword>
<reference evidence="2 3" key="1">
    <citation type="submission" date="2015-01" db="EMBL/GenBank/DDBJ databases">
        <title>Genome Assembly of Bacillus badius MTCC 1458.</title>
        <authorList>
            <person name="Verma A."/>
            <person name="Khatri I."/>
            <person name="Mual P."/>
            <person name="Subramanian S."/>
            <person name="Krishnamurthi S."/>
        </authorList>
    </citation>
    <scope>NUCLEOTIDE SEQUENCE [LARGE SCALE GENOMIC DNA]</scope>
    <source>
        <strain evidence="2 3">MTCC 1458</strain>
    </source>
</reference>
<keyword evidence="1" id="KW-1133">Transmembrane helix</keyword>
<organism evidence="2 3">
    <name type="scientific">Bacillus badius</name>
    <dbReference type="NCBI Taxonomy" id="1455"/>
    <lineage>
        <taxon>Bacteria</taxon>
        <taxon>Bacillati</taxon>
        <taxon>Bacillota</taxon>
        <taxon>Bacilli</taxon>
        <taxon>Bacillales</taxon>
        <taxon>Bacillaceae</taxon>
        <taxon>Pseudobacillus</taxon>
    </lineage>
</organism>
<protein>
    <submittedName>
        <fullName evidence="2">Uncharacterized protein</fullName>
    </submittedName>
</protein>
<dbReference type="Proteomes" id="UP000031982">
    <property type="component" value="Unassembled WGS sequence"/>
</dbReference>
<feature type="transmembrane region" description="Helical" evidence="1">
    <location>
        <begin position="6"/>
        <end position="31"/>
    </location>
</feature>
<evidence type="ECO:0000313" key="3">
    <source>
        <dbReference type="Proteomes" id="UP000031982"/>
    </source>
</evidence>
<comment type="caution">
    <text evidence="2">The sequence shown here is derived from an EMBL/GenBank/DDBJ whole genome shotgun (WGS) entry which is preliminary data.</text>
</comment>
<keyword evidence="3" id="KW-1185">Reference proteome</keyword>
<name>A0ABR5AZ66_BACBA</name>
<gene>
    <name evidence="2" type="ORF">SD77_2477</name>
</gene>
<evidence type="ECO:0000313" key="2">
    <source>
        <dbReference type="EMBL" id="KIL80023.1"/>
    </source>
</evidence>
<accession>A0ABR5AZ66</accession>
<keyword evidence="1" id="KW-0812">Transmembrane</keyword>
<dbReference type="EMBL" id="JXLP01000002">
    <property type="protein sequence ID" value="KIL80023.1"/>
    <property type="molecule type" value="Genomic_DNA"/>
</dbReference>
<proteinExistence type="predicted"/>